<dbReference type="RefSeq" id="XP_045099288.1">
    <property type="nucleotide sequence ID" value="XM_045238977.1"/>
</dbReference>
<organism evidence="2 3">
    <name type="scientific">Caenorhabditis briggsae</name>
    <dbReference type="NCBI Taxonomy" id="6238"/>
    <lineage>
        <taxon>Eukaryota</taxon>
        <taxon>Metazoa</taxon>
        <taxon>Ecdysozoa</taxon>
        <taxon>Nematoda</taxon>
        <taxon>Chromadorea</taxon>
        <taxon>Rhabditida</taxon>
        <taxon>Rhabditina</taxon>
        <taxon>Rhabditomorpha</taxon>
        <taxon>Rhabditoidea</taxon>
        <taxon>Rhabditidae</taxon>
        <taxon>Peloderinae</taxon>
        <taxon>Caenorhabditis</taxon>
    </lineage>
</organism>
<feature type="compositionally biased region" description="Basic and acidic residues" evidence="1">
    <location>
        <begin position="9"/>
        <end position="27"/>
    </location>
</feature>
<dbReference type="GeneID" id="68916772"/>
<dbReference type="KEGG" id="cbr:CBG_25279"/>
<dbReference type="WormBase" id="CBG25279a">
    <property type="protein sequence ID" value="CBP48711"/>
    <property type="gene ID" value="WBGene00086693"/>
</dbReference>
<evidence type="ECO:0000256" key="1">
    <source>
        <dbReference type="SAM" id="MobiDB-lite"/>
    </source>
</evidence>
<keyword evidence="3" id="KW-1185">Reference proteome</keyword>
<dbReference type="eggNOG" id="ENOG502TJ01">
    <property type="taxonomic scope" value="Eukaryota"/>
</dbReference>
<dbReference type="InParanoid" id="B6IIJ7"/>
<name>B6IIJ7_CAEBR</name>
<dbReference type="CTD" id="68916772"/>
<reference evidence="2 3" key="1">
    <citation type="journal article" date="2003" name="PLoS Biol.">
        <title>The genome sequence of Caenorhabditis briggsae: a platform for comparative genomics.</title>
        <authorList>
            <person name="Stein L.D."/>
            <person name="Bao Z."/>
            <person name="Blasiar D."/>
            <person name="Blumenthal T."/>
            <person name="Brent M.R."/>
            <person name="Chen N."/>
            <person name="Chinwalla A."/>
            <person name="Clarke L."/>
            <person name="Clee C."/>
            <person name="Coghlan A."/>
            <person name="Coulson A."/>
            <person name="D'Eustachio P."/>
            <person name="Fitch D.H."/>
            <person name="Fulton L.A."/>
            <person name="Fulton R.E."/>
            <person name="Griffiths-Jones S."/>
            <person name="Harris T.W."/>
            <person name="Hillier L.W."/>
            <person name="Kamath R."/>
            <person name="Kuwabara P.E."/>
            <person name="Mardis E.R."/>
            <person name="Marra M.A."/>
            <person name="Miner T.L."/>
            <person name="Minx P."/>
            <person name="Mullikin J.C."/>
            <person name="Plumb R.W."/>
            <person name="Rogers J."/>
            <person name="Schein J.E."/>
            <person name="Sohrmann M."/>
            <person name="Spieth J."/>
            <person name="Stajich J.E."/>
            <person name="Wei C."/>
            <person name="Willey D."/>
            <person name="Wilson R.K."/>
            <person name="Durbin R."/>
            <person name="Waterston R.H."/>
        </authorList>
    </citation>
    <scope>NUCLEOTIDE SEQUENCE [LARGE SCALE GENOMIC DNA]</scope>
    <source>
        <strain evidence="2 3">AF16</strain>
    </source>
</reference>
<evidence type="ECO:0000313" key="3">
    <source>
        <dbReference type="Proteomes" id="UP000008549"/>
    </source>
</evidence>
<gene>
    <name evidence="2 4" type="ORF">CBG25279</name>
    <name evidence="2" type="ORF">CBG_25279</name>
</gene>
<evidence type="ECO:0000313" key="2">
    <source>
        <dbReference type="EMBL" id="CAR99727.1"/>
    </source>
</evidence>
<reference evidence="2 3" key="2">
    <citation type="journal article" date="2011" name="PLoS Genet.">
        <title>Caenorhabditis briggsae recombinant inbred line genotypes reveal inter-strain incompatibility and the evolution of recombination.</title>
        <authorList>
            <person name="Ross J.A."/>
            <person name="Koboldt D.C."/>
            <person name="Staisch J.E."/>
            <person name="Chamberlin H.M."/>
            <person name="Gupta B.P."/>
            <person name="Miller R.D."/>
            <person name="Baird S.E."/>
            <person name="Haag E.S."/>
        </authorList>
    </citation>
    <scope>NUCLEOTIDE SEQUENCE [LARGE SCALE GENOMIC DNA]</scope>
    <source>
        <strain evidence="2 3">AF16</strain>
    </source>
</reference>
<dbReference type="HOGENOM" id="CLU_889144_0_0_1"/>
<feature type="region of interest" description="Disordered" evidence="1">
    <location>
        <begin position="1"/>
        <end position="48"/>
    </location>
</feature>
<accession>B6IIJ7</accession>
<dbReference type="EMBL" id="HE600913">
    <property type="protein sequence ID" value="CAR99727.1"/>
    <property type="molecule type" value="Genomic_DNA"/>
</dbReference>
<evidence type="ECO:0000313" key="4">
    <source>
        <dbReference type="WormBase" id="CBG25279a"/>
    </source>
</evidence>
<protein>
    <submittedName>
        <fullName evidence="2">Protein CBG25279</fullName>
    </submittedName>
</protein>
<sequence>MRMGRQTMRRADHVEYTDYEDEKEKAAPIRQQRSVHPQQPHRWARSPTTSTSTRVASFIVSIMFKSDVPMFFQIKLHFIAMKLITSLFRIDETAPMLNNLLNCINESVIDIGKCGLVILKYKQSGRFDEKIYNVLKMQPSVRHNNNFQESAKSLSAFELHTLSDGTCLGNLSSQVFHYGQIFYMKILQLRQNRSATRSTAVKTPKAPASLSASPNFVHVTRVFTGTYPFKIQEVVSTQEIGSIPADPRRAISLLIKHVLSQIFDGEKVHQKFAIRSHHGRNKKNDDLQDLPRDVLCFIKEQFGLSPVNFEHVF</sequence>
<dbReference type="AlphaFoldDB" id="B6IIJ7"/>
<dbReference type="Proteomes" id="UP000008549">
    <property type="component" value="Unassembled WGS sequence"/>
</dbReference>
<proteinExistence type="predicted"/>